<feature type="signal peptide" evidence="8">
    <location>
        <begin position="1"/>
        <end position="32"/>
    </location>
</feature>
<dbReference type="Pfam" id="PF03734">
    <property type="entry name" value="YkuD"/>
    <property type="match status" value="1"/>
</dbReference>
<dbReference type="GO" id="GO:0005576">
    <property type="term" value="C:extracellular region"/>
    <property type="evidence" value="ECO:0007669"/>
    <property type="project" value="TreeGrafter"/>
</dbReference>
<keyword evidence="11" id="KW-1185">Reference proteome</keyword>
<organism evidence="10 11">
    <name type="scientific">Gaiella occulta</name>
    <dbReference type="NCBI Taxonomy" id="1002870"/>
    <lineage>
        <taxon>Bacteria</taxon>
        <taxon>Bacillati</taxon>
        <taxon>Actinomycetota</taxon>
        <taxon>Thermoleophilia</taxon>
        <taxon>Gaiellales</taxon>
        <taxon>Gaiellaceae</taxon>
        <taxon>Gaiella</taxon>
    </lineage>
</organism>
<reference evidence="10 11" key="1">
    <citation type="submission" date="2018-07" db="EMBL/GenBank/DDBJ databases">
        <title>High-quality-draft genome sequence of Gaiella occulta.</title>
        <authorList>
            <person name="Severino R."/>
            <person name="Froufe H.J.C."/>
            <person name="Rainey F.A."/>
            <person name="Barroso C."/>
            <person name="Albuquerque L."/>
            <person name="Lobo-Da-Cunha A."/>
            <person name="Da Costa M.S."/>
            <person name="Egas C."/>
        </authorList>
    </citation>
    <scope>NUCLEOTIDE SEQUENCE [LARGE SCALE GENOMIC DNA]</scope>
    <source>
        <strain evidence="10 11">F2-233</strain>
    </source>
</reference>
<evidence type="ECO:0000256" key="7">
    <source>
        <dbReference type="SAM" id="MobiDB-lite"/>
    </source>
</evidence>
<evidence type="ECO:0000256" key="4">
    <source>
        <dbReference type="ARBA" id="ARBA00022984"/>
    </source>
</evidence>
<dbReference type="AlphaFoldDB" id="A0A7M2YWR2"/>
<protein>
    <submittedName>
        <fullName evidence="10">L,D-transpeptidase catalytic domain-containing protein</fullName>
    </submittedName>
</protein>
<comment type="caution">
    <text evidence="10">The sequence shown here is derived from an EMBL/GenBank/DDBJ whole genome shotgun (WGS) entry which is preliminary data.</text>
</comment>
<dbReference type="GO" id="GO:0016740">
    <property type="term" value="F:transferase activity"/>
    <property type="evidence" value="ECO:0007669"/>
    <property type="project" value="UniProtKB-KW"/>
</dbReference>
<feature type="active site" description="Nucleophile" evidence="6">
    <location>
        <position position="333"/>
    </location>
</feature>
<evidence type="ECO:0000256" key="5">
    <source>
        <dbReference type="ARBA" id="ARBA00023316"/>
    </source>
</evidence>
<name>A0A7M2YWR2_9ACTN</name>
<gene>
    <name evidence="10" type="ORF">Gocc_2452</name>
</gene>
<dbReference type="EMBL" id="QQZY01000006">
    <property type="protein sequence ID" value="RDI73888.1"/>
    <property type="molecule type" value="Genomic_DNA"/>
</dbReference>
<evidence type="ECO:0000313" key="11">
    <source>
        <dbReference type="Proteomes" id="UP000254134"/>
    </source>
</evidence>
<evidence type="ECO:0000256" key="8">
    <source>
        <dbReference type="SAM" id="SignalP"/>
    </source>
</evidence>
<dbReference type="GO" id="GO:0071555">
    <property type="term" value="P:cell wall organization"/>
    <property type="evidence" value="ECO:0007669"/>
    <property type="project" value="UniProtKB-UniRule"/>
</dbReference>
<evidence type="ECO:0000313" key="10">
    <source>
        <dbReference type="EMBL" id="RDI73888.1"/>
    </source>
</evidence>
<dbReference type="PROSITE" id="PS52029">
    <property type="entry name" value="LD_TPASE"/>
    <property type="match status" value="1"/>
</dbReference>
<dbReference type="UniPathway" id="UPA00219"/>
<evidence type="ECO:0000256" key="6">
    <source>
        <dbReference type="PROSITE-ProRule" id="PRU01373"/>
    </source>
</evidence>
<proteinExistence type="predicted"/>
<evidence type="ECO:0000259" key="9">
    <source>
        <dbReference type="PROSITE" id="PS52029"/>
    </source>
</evidence>
<dbReference type="RefSeq" id="WP_181813648.1">
    <property type="nucleotide sequence ID" value="NZ_QQZY01000006.1"/>
</dbReference>
<feature type="domain" description="L,D-TPase catalytic" evidence="9">
    <location>
        <begin position="226"/>
        <end position="357"/>
    </location>
</feature>
<dbReference type="Proteomes" id="UP000254134">
    <property type="component" value="Unassembled WGS sequence"/>
</dbReference>
<feature type="compositionally biased region" description="Low complexity" evidence="7">
    <location>
        <begin position="33"/>
        <end position="56"/>
    </location>
</feature>
<feature type="chain" id="PRO_5029915358" evidence="8">
    <location>
        <begin position="33"/>
        <end position="359"/>
    </location>
</feature>
<dbReference type="InterPro" id="IPR038063">
    <property type="entry name" value="Transpep_catalytic_dom"/>
</dbReference>
<comment type="pathway">
    <text evidence="1 6">Cell wall biogenesis; peptidoglycan biosynthesis.</text>
</comment>
<dbReference type="CDD" id="cd16913">
    <property type="entry name" value="YkuD_like"/>
    <property type="match status" value="1"/>
</dbReference>
<dbReference type="InterPro" id="IPR050979">
    <property type="entry name" value="LD-transpeptidase"/>
</dbReference>
<dbReference type="SUPFAM" id="SSF141523">
    <property type="entry name" value="L,D-transpeptidase catalytic domain-like"/>
    <property type="match status" value="1"/>
</dbReference>
<feature type="active site" description="Proton donor/acceptor" evidence="6">
    <location>
        <position position="317"/>
    </location>
</feature>
<feature type="region of interest" description="Disordered" evidence="7">
    <location>
        <begin position="33"/>
        <end position="62"/>
    </location>
</feature>
<dbReference type="GO" id="GO:0071972">
    <property type="term" value="F:peptidoglycan L,D-transpeptidase activity"/>
    <property type="evidence" value="ECO:0007669"/>
    <property type="project" value="TreeGrafter"/>
</dbReference>
<keyword evidence="5 6" id="KW-0961">Cell wall biogenesis/degradation</keyword>
<dbReference type="Gene3D" id="2.40.440.10">
    <property type="entry name" value="L,D-transpeptidase catalytic domain-like"/>
    <property type="match status" value="1"/>
</dbReference>
<dbReference type="InterPro" id="IPR005490">
    <property type="entry name" value="LD_TPept_cat_dom"/>
</dbReference>
<evidence type="ECO:0000256" key="3">
    <source>
        <dbReference type="ARBA" id="ARBA00022960"/>
    </source>
</evidence>
<dbReference type="Pfam" id="PF12229">
    <property type="entry name" value="PG_binding_4"/>
    <property type="match status" value="1"/>
</dbReference>
<evidence type="ECO:0000256" key="1">
    <source>
        <dbReference type="ARBA" id="ARBA00004752"/>
    </source>
</evidence>
<keyword evidence="4 6" id="KW-0573">Peptidoglycan synthesis</keyword>
<keyword evidence="2" id="KW-0808">Transferase</keyword>
<keyword evidence="8" id="KW-0732">Signal</keyword>
<dbReference type="PANTHER" id="PTHR30582">
    <property type="entry name" value="L,D-TRANSPEPTIDASE"/>
    <property type="match status" value="1"/>
</dbReference>
<dbReference type="GO" id="GO:0008360">
    <property type="term" value="P:regulation of cell shape"/>
    <property type="evidence" value="ECO:0007669"/>
    <property type="project" value="UniProtKB-UniRule"/>
</dbReference>
<dbReference type="GO" id="GO:0018104">
    <property type="term" value="P:peptidoglycan-protein cross-linking"/>
    <property type="evidence" value="ECO:0007669"/>
    <property type="project" value="TreeGrafter"/>
</dbReference>
<dbReference type="InterPro" id="IPR022029">
    <property type="entry name" value="YoaR-like_PG-bd"/>
</dbReference>
<keyword evidence="3 6" id="KW-0133">Cell shape</keyword>
<evidence type="ECO:0000256" key="2">
    <source>
        <dbReference type="ARBA" id="ARBA00022679"/>
    </source>
</evidence>
<reference evidence="11" key="2">
    <citation type="journal article" date="2019" name="MicrobiologyOpen">
        <title>High-quality draft genome sequence of Gaiella occulta isolated from a 150 meter deep mineral water borehole and comparison with the genome sequences of other deep-branching lineages of the phylum Actinobacteria.</title>
        <authorList>
            <person name="Severino R."/>
            <person name="Froufe H.J.C."/>
            <person name="Barroso C."/>
            <person name="Albuquerque L."/>
            <person name="Lobo-da-Cunha A."/>
            <person name="da Costa M.S."/>
            <person name="Egas C."/>
        </authorList>
    </citation>
    <scope>NUCLEOTIDE SEQUENCE [LARGE SCALE GENOMIC DNA]</scope>
    <source>
        <strain evidence="11">F2-233</strain>
    </source>
</reference>
<accession>A0A7M2YWR2</accession>
<sequence>MTRGLKIAVFSTSGAAGFLCAALLALVPAAGADEGTTGGTTTDTVTTAPSTGATTTAPPPVAQPKTIAAGVTVGGALVGGLAPAQARAILRQRFARPLTLVAGPGARITIAPQRLGASARLDEALALAARVKRPGFVVPLQVDVDRARVERFVARLGARFRRDPVDAELKLRNLVPFATKDVPGRRLKELIAAREIVKALKTHARDPLTLPFEQIAPAVSSDDLGRAIVIRRGSNRLFFYEVARRSKLIRAFKVATGLAQYPTPLGRFEVIDKQRYPWWYPPVGSDWAKDAKPIPPGPGNPLGTRWMGLSAPYVGIHGTPDAASVGYSASHGCIRMLIPQAEWLFSRVSIGTPVIVVAA</sequence>